<sequence length="336" mass="39443">MEAMLMIILPLRFSPAQSSYTHSDAVLYKHWSCFRVENWFLQSPRLLLKFSEGPSMVFRAMDGRQIPKHVRRYAEAIYHRPASYPEEEVGSLGCCLHKACQQNENLQKKVSSLVQEIKTVKNEKAMAYYEVNREKDNVRILKVILEAKDRQFNAERQKLNESIKLSESKVADLAHHLQLEKEKSKVTSLQMENNFDIMKKYREEIKELVEERNKLVEENKNLVDDRHNLQVEITELAEDKKKYDEYITELEALCMKMHRRRKGFRFHRHNKVVTVVTVLEKRRGKREKKGKKLQKKPDGGAEEDGKGGEDGCWRPMHAKHKCDDNSEVEEDDAGQK</sequence>
<feature type="compositionally biased region" description="Acidic residues" evidence="2">
    <location>
        <begin position="325"/>
        <end position="336"/>
    </location>
</feature>
<feature type="coiled-coil region" evidence="1">
    <location>
        <begin position="96"/>
        <end position="123"/>
    </location>
</feature>
<keyword evidence="5" id="KW-1185">Reference proteome</keyword>
<name>A0A6G1Q8J6_CHAAH</name>
<dbReference type="EMBL" id="CM015725">
    <property type="protein sequence ID" value="KAF3698598.1"/>
    <property type="molecule type" value="Genomic_DNA"/>
</dbReference>
<dbReference type="Proteomes" id="UP000503349">
    <property type="component" value="Chromosome 14"/>
</dbReference>
<feature type="signal peptide" evidence="3">
    <location>
        <begin position="1"/>
        <end position="18"/>
    </location>
</feature>
<evidence type="ECO:0000313" key="5">
    <source>
        <dbReference type="Proteomes" id="UP000503349"/>
    </source>
</evidence>
<evidence type="ECO:0000313" key="4">
    <source>
        <dbReference type="EMBL" id="KAF3698598.1"/>
    </source>
</evidence>
<accession>A0A6G1Q8J6</accession>
<feature type="coiled-coil region" evidence="1">
    <location>
        <begin position="191"/>
        <end position="239"/>
    </location>
</feature>
<keyword evidence="1" id="KW-0175">Coiled coil</keyword>
<evidence type="ECO:0000256" key="2">
    <source>
        <dbReference type="SAM" id="MobiDB-lite"/>
    </source>
</evidence>
<dbReference type="AlphaFoldDB" id="A0A6G1Q8J6"/>
<evidence type="ECO:0000256" key="1">
    <source>
        <dbReference type="SAM" id="Coils"/>
    </source>
</evidence>
<keyword evidence="3" id="KW-0732">Signal</keyword>
<proteinExistence type="predicted"/>
<feature type="region of interest" description="Disordered" evidence="2">
    <location>
        <begin position="283"/>
        <end position="336"/>
    </location>
</feature>
<feature type="compositionally biased region" description="Basic and acidic residues" evidence="2">
    <location>
        <begin position="295"/>
        <end position="312"/>
    </location>
</feature>
<gene>
    <name evidence="4" type="ORF">EXN66_Car014285</name>
</gene>
<reference evidence="5" key="2">
    <citation type="submission" date="2019-02" db="EMBL/GenBank/DDBJ databases">
        <title>Opniocepnalus argus Var Kimnra genome.</title>
        <authorList>
            <person name="Zhou C."/>
            <person name="Xiao S."/>
        </authorList>
    </citation>
    <scope>NUCLEOTIDE SEQUENCE [LARGE SCALE GENOMIC DNA]</scope>
</reference>
<protein>
    <submittedName>
        <fullName evidence="4">Uncharacterized protein</fullName>
    </submittedName>
</protein>
<reference evidence="4 5" key="1">
    <citation type="submission" date="2019-02" db="EMBL/GenBank/DDBJ databases">
        <title>Opniocepnalus argus genome.</title>
        <authorList>
            <person name="Zhou C."/>
            <person name="Xiao S."/>
        </authorList>
    </citation>
    <scope>NUCLEOTIDE SEQUENCE [LARGE SCALE GENOMIC DNA]</scope>
    <source>
        <strain evidence="4">OARG1902GOOAL</strain>
        <tissue evidence="4">Muscle</tissue>
    </source>
</reference>
<organism evidence="4 5">
    <name type="scientific">Channa argus</name>
    <name type="common">Northern snakehead</name>
    <name type="synonym">Ophicephalus argus</name>
    <dbReference type="NCBI Taxonomy" id="215402"/>
    <lineage>
        <taxon>Eukaryota</taxon>
        <taxon>Metazoa</taxon>
        <taxon>Chordata</taxon>
        <taxon>Craniata</taxon>
        <taxon>Vertebrata</taxon>
        <taxon>Euteleostomi</taxon>
        <taxon>Actinopterygii</taxon>
        <taxon>Neopterygii</taxon>
        <taxon>Teleostei</taxon>
        <taxon>Neoteleostei</taxon>
        <taxon>Acanthomorphata</taxon>
        <taxon>Anabantaria</taxon>
        <taxon>Anabantiformes</taxon>
        <taxon>Channoidei</taxon>
        <taxon>Channidae</taxon>
        <taxon>Channa</taxon>
    </lineage>
</organism>
<feature type="compositionally biased region" description="Basic residues" evidence="2">
    <location>
        <begin position="283"/>
        <end position="294"/>
    </location>
</feature>
<feature type="chain" id="PRO_5026305550" evidence="3">
    <location>
        <begin position="19"/>
        <end position="336"/>
    </location>
</feature>
<evidence type="ECO:0000256" key="3">
    <source>
        <dbReference type="SAM" id="SignalP"/>
    </source>
</evidence>